<feature type="domain" description="Solute-binding protein family 3/N-terminal" evidence="5">
    <location>
        <begin position="31"/>
        <end position="262"/>
    </location>
</feature>
<dbReference type="GO" id="GO:0006865">
    <property type="term" value="P:amino acid transport"/>
    <property type="evidence" value="ECO:0007669"/>
    <property type="project" value="TreeGrafter"/>
</dbReference>
<gene>
    <name evidence="6" type="ORF">DS909_09210</name>
</gene>
<reference evidence="6 7" key="1">
    <citation type="submission" date="2018-07" db="EMBL/GenBank/DDBJ databases">
        <title>Modular assembly of carbohydrate-degrading microbial communities in the ocean.</title>
        <authorList>
            <person name="Enke T.N."/>
            <person name="Datta M.S."/>
            <person name="Schwartzman J.A."/>
            <person name="Cermak N."/>
            <person name="Schmitz D.A."/>
            <person name="Barrere J."/>
            <person name="Cordero O.X."/>
        </authorList>
    </citation>
    <scope>NUCLEOTIDE SEQUENCE [LARGE SCALE GENOMIC DNA]</scope>
    <source>
        <strain evidence="6 7">C3M10</strain>
    </source>
</reference>
<dbReference type="PANTHER" id="PTHR30085">
    <property type="entry name" value="AMINO ACID ABC TRANSPORTER PERMEASE"/>
    <property type="match status" value="1"/>
</dbReference>
<dbReference type="AlphaFoldDB" id="A0A366X1Q4"/>
<dbReference type="SMART" id="SM00062">
    <property type="entry name" value="PBPb"/>
    <property type="match status" value="1"/>
</dbReference>
<evidence type="ECO:0000313" key="7">
    <source>
        <dbReference type="Proteomes" id="UP000252706"/>
    </source>
</evidence>
<feature type="chain" id="PRO_5016770032" evidence="4">
    <location>
        <begin position="21"/>
        <end position="279"/>
    </location>
</feature>
<dbReference type="GO" id="GO:0005576">
    <property type="term" value="C:extracellular region"/>
    <property type="evidence" value="ECO:0007669"/>
    <property type="project" value="TreeGrafter"/>
</dbReference>
<dbReference type="SUPFAM" id="SSF53850">
    <property type="entry name" value="Periplasmic binding protein-like II"/>
    <property type="match status" value="1"/>
</dbReference>
<evidence type="ECO:0000256" key="4">
    <source>
        <dbReference type="SAM" id="SignalP"/>
    </source>
</evidence>
<protein>
    <submittedName>
        <fullName evidence="6">Amino acid ABC transporter substrate-binding protein</fullName>
    </submittedName>
</protein>
<dbReference type="OrthoDB" id="7240770at2"/>
<dbReference type="CDD" id="cd13688">
    <property type="entry name" value="PBP2_GltI_DEBP"/>
    <property type="match status" value="1"/>
</dbReference>
<feature type="signal peptide" evidence="4">
    <location>
        <begin position="1"/>
        <end position="20"/>
    </location>
</feature>
<comment type="similarity">
    <text evidence="1">Belongs to the bacterial solute-binding protein 3 family.</text>
</comment>
<dbReference type="InterPro" id="IPR001638">
    <property type="entry name" value="Solute-binding_3/MltF_N"/>
</dbReference>
<name>A0A366X1Q4_9RHOB</name>
<accession>A0A366X1Q4</accession>
<dbReference type="PANTHER" id="PTHR30085:SF6">
    <property type="entry name" value="ABC TRANSPORTER GLUTAMINE-BINDING PROTEIN GLNH"/>
    <property type="match status" value="1"/>
</dbReference>
<dbReference type="InterPro" id="IPR051455">
    <property type="entry name" value="Bact_solute-bind_prot3"/>
</dbReference>
<keyword evidence="2" id="KW-0813">Transport</keyword>
<evidence type="ECO:0000259" key="5">
    <source>
        <dbReference type="SMART" id="SM00062"/>
    </source>
</evidence>
<evidence type="ECO:0000313" key="6">
    <source>
        <dbReference type="EMBL" id="RBW56867.1"/>
    </source>
</evidence>
<dbReference type="EMBL" id="QOCE01000025">
    <property type="protein sequence ID" value="RBW56867.1"/>
    <property type="molecule type" value="Genomic_DNA"/>
</dbReference>
<sequence>MRLFTLAFAATALIGSVVSAQTIERLKETNHLTFGYRTDAAPLSYQTTDGNPAGYSPAICNEIAQYIANTFEMKNLDVDFVAVDSKDRFDKVANGEIDLLCGAATITLSRREKVDFSIPTYVDGTSVLLPKSATGHLSDLAGKKIGMRSATTTEQAVLNSFGAASVEADMVRFNTHPDGFKALQNGEIDAYFADQSILLVNYFERDMVNDFKLMDEILTIEKHGFALAKGDSDFRLLIDSALSELYAAGTMQKLFQAVLPGATPGAGLQAMYVIAPTLP</sequence>
<dbReference type="RefSeq" id="WP_113823150.1">
    <property type="nucleotide sequence ID" value="NZ_QOCE01000025.1"/>
</dbReference>
<evidence type="ECO:0000256" key="1">
    <source>
        <dbReference type="ARBA" id="ARBA00010333"/>
    </source>
</evidence>
<evidence type="ECO:0000256" key="3">
    <source>
        <dbReference type="ARBA" id="ARBA00022729"/>
    </source>
</evidence>
<keyword evidence="3 4" id="KW-0732">Signal</keyword>
<evidence type="ECO:0000256" key="2">
    <source>
        <dbReference type="ARBA" id="ARBA00022448"/>
    </source>
</evidence>
<organism evidence="6 7">
    <name type="scientific">Phaeobacter gallaeciensis</name>
    <dbReference type="NCBI Taxonomy" id="60890"/>
    <lineage>
        <taxon>Bacteria</taxon>
        <taxon>Pseudomonadati</taxon>
        <taxon>Pseudomonadota</taxon>
        <taxon>Alphaproteobacteria</taxon>
        <taxon>Rhodobacterales</taxon>
        <taxon>Roseobacteraceae</taxon>
        <taxon>Phaeobacter</taxon>
    </lineage>
</organism>
<dbReference type="Pfam" id="PF00497">
    <property type="entry name" value="SBP_bac_3"/>
    <property type="match status" value="1"/>
</dbReference>
<comment type="caution">
    <text evidence="6">The sequence shown here is derived from an EMBL/GenBank/DDBJ whole genome shotgun (WGS) entry which is preliminary data.</text>
</comment>
<proteinExistence type="inferred from homology"/>
<dbReference type="Gene3D" id="3.40.190.10">
    <property type="entry name" value="Periplasmic binding protein-like II"/>
    <property type="match status" value="2"/>
</dbReference>
<dbReference type="Proteomes" id="UP000252706">
    <property type="component" value="Unassembled WGS sequence"/>
</dbReference>
<dbReference type="GO" id="GO:0030288">
    <property type="term" value="C:outer membrane-bounded periplasmic space"/>
    <property type="evidence" value="ECO:0007669"/>
    <property type="project" value="TreeGrafter"/>
</dbReference>